<evidence type="ECO:0000313" key="2">
    <source>
        <dbReference type="Proteomes" id="UP000199063"/>
    </source>
</evidence>
<dbReference type="InterPro" id="IPR019587">
    <property type="entry name" value="Polyketide_cyclase/dehydratase"/>
</dbReference>
<dbReference type="InterPro" id="IPR023393">
    <property type="entry name" value="START-like_dom_sf"/>
</dbReference>
<dbReference type="Pfam" id="PF10604">
    <property type="entry name" value="Polyketide_cyc2"/>
    <property type="match status" value="1"/>
</dbReference>
<organism evidence="1 2">
    <name type="scientific">Streptomyces wuyuanensis</name>
    <dbReference type="NCBI Taxonomy" id="1196353"/>
    <lineage>
        <taxon>Bacteria</taxon>
        <taxon>Bacillati</taxon>
        <taxon>Actinomycetota</taxon>
        <taxon>Actinomycetes</taxon>
        <taxon>Kitasatosporales</taxon>
        <taxon>Streptomycetaceae</taxon>
        <taxon>Streptomyces</taxon>
    </lineage>
</organism>
<proteinExistence type="predicted"/>
<keyword evidence="2" id="KW-1185">Reference proteome</keyword>
<protein>
    <submittedName>
        <fullName evidence="1">Polyketide cyclase / dehydrase and lipid transport</fullName>
    </submittedName>
</protein>
<accession>A0A1H0DBD4</accession>
<dbReference type="OrthoDB" id="5244508at2"/>
<dbReference type="RefSeq" id="WP_093662093.1">
    <property type="nucleotide sequence ID" value="NZ_FNHI01000033.1"/>
</dbReference>
<dbReference type="GeneID" id="40834066"/>
<dbReference type="STRING" id="1196353.SAMN05444921_1332"/>
<dbReference type="SUPFAM" id="SSF55961">
    <property type="entry name" value="Bet v1-like"/>
    <property type="match status" value="1"/>
</dbReference>
<evidence type="ECO:0000313" key="1">
    <source>
        <dbReference type="EMBL" id="SDN67311.1"/>
    </source>
</evidence>
<reference evidence="2" key="1">
    <citation type="submission" date="2016-10" db="EMBL/GenBank/DDBJ databases">
        <authorList>
            <person name="Varghese N."/>
            <person name="Submissions S."/>
        </authorList>
    </citation>
    <scope>NUCLEOTIDE SEQUENCE [LARGE SCALE GENOMIC DNA]</scope>
    <source>
        <strain evidence="2">CGMCC 4.7042</strain>
    </source>
</reference>
<dbReference type="EMBL" id="FNHI01000033">
    <property type="protein sequence ID" value="SDN67311.1"/>
    <property type="molecule type" value="Genomic_DNA"/>
</dbReference>
<dbReference type="AlphaFoldDB" id="A0A1H0DBD4"/>
<dbReference type="Proteomes" id="UP000199063">
    <property type="component" value="Unassembled WGS sequence"/>
</dbReference>
<name>A0A1H0DBD4_9ACTN</name>
<dbReference type="Gene3D" id="3.30.530.20">
    <property type="match status" value="1"/>
</dbReference>
<gene>
    <name evidence="1" type="ORF">SAMN05444921_1332</name>
</gene>
<dbReference type="CDD" id="cd07812">
    <property type="entry name" value="SRPBCC"/>
    <property type="match status" value="1"/>
</dbReference>
<sequence length="136" mass="15165">MAEYSDSITVHVPSARLFAYLADVEHLPSYMPRLTSVHPHEGDQVTVTAHIEPADAPEQDVTSEAWVHVVEEGKSLEWAAPSPHDYRGRAHVDEGEDAGTCRLTVELHTRHTGEQVEHRLKEALSGIKQAVEKVER</sequence>